<feature type="compositionally biased region" description="Basic and acidic residues" evidence="1">
    <location>
        <begin position="14"/>
        <end position="37"/>
    </location>
</feature>
<evidence type="ECO:0000313" key="2">
    <source>
        <dbReference type="EMBL" id="MCK2217146.1"/>
    </source>
</evidence>
<feature type="compositionally biased region" description="Gly residues" evidence="1">
    <location>
        <begin position="250"/>
        <end position="259"/>
    </location>
</feature>
<dbReference type="EMBL" id="JAKRKC020000001">
    <property type="protein sequence ID" value="MCK2217146.1"/>
    <property type="molecule type" value="Genomic_DNA"/>
</dbReference>
<organism evidence="2 3">
    <name type="scientific">Actinomadura luzonensis</name>
    <dbReference type="NCBI Taxonomy" id="2805427"/>
    <lineage>
        <taxon>Bacteria</taxon>
        <taxon>Bacillati</taxon>
        <taxon>Actinomycetota</taxon>
        <taxon>Actinomycetes</taxon>
        <taxon>Streptosporangiales</taxon>
        <taxon>Thermomonosporaceae</taxon>
        <taxon>Actinomadura</taxon>
    </lineage>
</organism>
<feature type="compositionally biased region" description="Low complexity" evidence="1">
    <location>
        <begin position="321"/>
        <end position="331"/>
    </location>
</feature>
<gene>
    <name evidence="2" type="ORF">MF672_025650</name>
</gene>
<feature type="region of interest" description="Disordered" evidence="1">
    <location>
        <begin position="112"/>
        <end position="331"/>
    </location>
</feature>
<sequence length="331" mass="34662">MRQRGGQPDAADAEPLHEAAERGRERLRDVGQRPDHHARPRPGRQQPRRAGEQQQHRQPRAGGQRRRAHAGHPGQGAGGGGLLADPAVQPLGHAVLQPARLDVAQAARRRGHLLGQPLVGQQERPLPPGQRGQRDQEQGQPQHERRQHQHQRPRGQGQQPEHHADHGEREPAHGRDHGGEGVPGQLHLEPGAGHGRAAVARRRPAPQRAADDVREQVVAERLGHGGDGQHHALGGQGGGQPGQAEAGEPGEAGEGGAGGEAVLDGAGDGVADEEGGGGLQQRPQGDAGQGARVAPQRPPEAGGRGHRALPDTASGSGGAGSCWWASWKTAR</sequence>
<dbReference type="Proteomes" id="UP001317259">
    <property type="component" value="Unassembled WGS sequence"/>
</dbReference>
<feature type="compositionally biased region" description="Basic and acidic residues" evidence="1">
    <location>
        <begin position="209"/>
        <end position="230"/>
    </location>
</feature>
<feature type="region of interest" description="Disordered" evidence="1">
    <location>
        <begin position="1"/>
        <end position="86"/>
    </location>
</feature>
<evidence type="ECO:0000313" key="3">
    <source>
        <dbReference type="Proteomes" id="UP001317259"/>
    </source>
</evidence>
<comment type="caution">
    <text evidence="2">The sequence shown here is derived from an EMBL/GenBank/DDBJ whole genome shotgun (WGS) entry which is preliminary data.</text>
</comment>
<proteinExistence type="predicted"/>
<keyword evidence="3" id="KW-1185">Reference proteome</keyword>
<feature type="compositionally biased region" description="Basic and acidic residues" evidence="1">
    <location>
        <begin position="160"/>
        <end position="179"/>
    </location>
</feature>
<accession>A0ABT0FXR8</accession>
<name>A0ABT0FXR8_9ACTN</name>
<evidence type="ECO:0000256" key="1">
    <source>
        <dbReference type="SAM" id="MobiDB-lite"/>
    </source>
</evidence>
<dbReference type="RefSeq" id="WP_247815431.1">
    <property type="nucleotide sequence ID" value="NZ_JAKRKC020000001.1"/>
</dbReference>
<feature type="compositionally biased region" description="Basic residues" evidence="1">
    <location>
        <begin position="57"/>
        <end position="70"/>
    </location>
</feature>
<feature type="compositionally biased region" description="Gly residues" evidence="1">
    <location>
        <begin position="73"/>
        <end position="82"/>
    </location>
</feature>
<protein>
    <submittedName>
        <fullName evidence="2">Uncharacterized protein</fullName>
    </submittedName>
</protein>
<reference evidence="2 3" key="1">
    <citation type="submission" date="2022-04" db="EMBL/GenBank/DDBJ databases">
        <title>Genome draft of Actinomadura sp. ATCC 31491.</title>
        <authorList>
            <person name="Shi X."/>
            <person name="Du Y."/>
        </authorList>
    </citation>
    <scope>NUCLEOTIDE SEQUENCE [LARGE SCALE GENOMIC DNA]</scope>
    <source>
        <strain evidence="2 3">ATCC 31491</strain>
    </source>
</reference>